<dbReference type="SUPFAM" id="SSF51905">
    <property type="entry name" value="FAD/NAD(P)-binding domain"/>
    <property type="match status" value="1"/>
</dbReference>
<dbReference type="OrthoDB" id="3356051at2"/>
<dbReference type="Gene3D" id="3.50.50.60">
    <property type="entry name" value="FAD/NAD(P)-binding domain"/>
    <property type="match status" value="1"/>
</dbReference>
<reference evidence="2 3" key="1">
    <citation type="submission" date="2018-11" db="EMBL/GenBank/DDBJ databases">
        <title>Rhodococcus spongicola sp. nov. and Rhodococcus xishaensis sp. nov. from marine sponges.</title>
        <authorList>
            <person name="Li L."/>
            <person name="Lin H.W."/>
        </authorList>
    </citation>
    <scope>NUCLEOTIDE SEQUENCE [LARGE SCALE GENOMIC DNA]</scope>
    <source>
        <strain evidence="2 3">LHW51113</strain>
    </source>
</reference>
<dbReference type="EMBL" id="RKLO01000001">
    <property type="protein sequence ID" value="RVW05169.1"/>
    <property type="molecule type" value="Genomic_DNA"/>
</dbReference>
<protein>
    <submittedName>
        <fullName evidence="2">FAD-dependent oxidoreductase</fullName>
    </submittedName>
</protein>
<dbReference type="PANTHER" id="PTHR46865">
    <property type="entry name" value="OXIDOREDUCTASE-RELATED"/>
    <property type="match status" value="1"/>
</dbReference>
<dbReference type="Gene3D" id="3.30.9.10">
    <property type="entry name" value="D-Amino Acid Oxidase, subunit A, domain 2"/>
    <property type="match status" value="1"/>
</dbReference>
<comment type="caution">
    <text evidence="2">The sequence shown here is derived from an EMBL/GenBank/DDBJ whole genome shotgun (WGS) entry which is preliminary data.</text>
</comment>
<dbReference type="PRINTS" id="PR00420">
    <property type="entry name" value="RNGMNOXGNASE"/>
</dbReference>
<dbReference type="Proteomes" id="UP000283479">
    <property type="component" value="Unassembled WGS sequence"/>
</dbReference>
<sequence>MKAVVCGAGLAGLTLAHRLSVVGVEVVLLERSPGPRTQGYMIDFLGPGYDTAEAMGLLPAVREVAYYLEEATMVDERGRRRASLPMALLAPGPRLDVMRPDLEHVLRESLPPSVELRFGASPIAVEDRGRSVRVILDDSSEFDVDLLVGADGLHSTVRRLTFGDESDYLRYLGFHTAAYTFHDGELNEALAGRFWMTDTVDRLLGLYALRDNRVAVFVIHRSPDPTVPDDPRAALRETYSGMGWLVPKILSKLPPSSEIYYDQVAQVLMPNWCKGRVVLVGDACFAVSVLAGQGASMAMGGAYVLADRLSRTPSVDQALSGYEKLWRPVVERTQREGRWSGAFFVPGSQRWLLARRVMLRAVQLPIIDRVVSAAAALAAKPSDLIPTLQRSKSTAAGP</sequence>
<evidence type="ECO:0000313" key="2">
    <source>
        <dbReference type="EMBL" id="RVW05169.1"/>
    </source>
</evidence>
<dbReference type="InterPro" id="IPR036188">
    <property type="entry name" value="FAD/NAD-bd_sf"/>
</dbReference>
<dbReference type="Pfam" id="PF01494">
    <property type="entry name" value="FAD_binding_3"/>
    <property type="match status" value="1"/>
</dbReference>
<dbReference type="RefSeq" id="WP_127950682.1">
    <property type="nucleotide sequence ID" value="NZ_RKLO01000001.1"/>
</dbReference>
<evidence type="ECO:0000313" key="3">
    <source>
        <dbReference type="Proteomes" id="UP000283479"/>
    </source>
</evidence>
<organism evidence="2 3">
    <name type="scientific">Rhodococcus xishaensis</name>
    <dbReference type="NCBI Taxonomy" id="2487364"/>
    <lineage>
        <taxon>Bacteria</taxon>
        <taxon>Bacillati</taxon>
        <taxon>Actinomycetota</taxon>
        <taxon>Actinomycetes</taxon>
        <taxon>Mycobacteriales</taxon>
        <taxon>Nocardiaceae</taxon>
        <taxon>Rhodococcus</taxon>
    </lineage>
</organism>
<dbReference type="InterPro" id="IPR002938">
    <property type="entry name" value="FAD-bd"/>
</dbReference>
<name>A0A438B2H7_9NOCA</name>
<dbReference type="PANTHER" id="PTHR46865:SF8">
    <property type="entry name" value="POSSIBLE OXIDOREDUCTASE"/>
    <property type="match status" value="1"/>
</dbReference>
<gene>
    <name evidence="2" type="ORF">EGT50_00570</name>
</gene>
<dbReference type="AlphaFoldDB" id="A0A438B2H7"/>
<keyword evidence="3" id="KW-1185">Reference proteome</keyword>
<evidence type="ECO:0000259" key="1">
    <source>
        <dbReference type="Pfam" id="PF01494"/>
    </source>
</evidence>
<accession>A0A438B2H7</accession>
<proteinExistence type="predicted"/>
<dbReference type="GO" id="GO:0071949">
    <property type="term" value="F:FAD binding"/>
    <property type="evidence" value="ECO:0007669"/>
    <property type="project" value="InterPro"/>
</dbReference>
<dbReference type="InterPro" id="IPR051704">
    <property type="entry name" value="FAD_aromatic-hydroxylase"/>
</dbReference>
<feature type="domain" description="FAD-binding" evidence="1">
    <location>
        <begin position="3"/>
        <end position="332"/>
    </location>
</feature>